<dbReference type="EMBL" id="LUGG01000005">
    <property type="protein sequence ID" value="OBZ74726.1"/>
    <property type="molecule type" value="Genomic_DNA"/>
</dbReference>
<name>A0A1C7MEA2_GRIFR</name>
<evidence type="ECO:0000313" key="3">
    <source>
        <dbReference type="Proteomes" id="UP000092993"/>
    </source>
</evidence>
<reference evidence="2 3" key="1">
    <citation type="submission" date="2016-03" db="EMBL/GenBank/DDBJ databases">
        <title>Whole genome sequencing of Grifola frondosa 9006-11.</title>
        <authorList>
            <person name="Min B."/>
            <person name="Park H."/>
            <person name="Kim J.-G."/>
            <person name="Cho H."/>
            <person name="Oh Y.-L."/>
            <person name="Kong W.-S."/>
            <person name="Choi I.-G."/>
        </authorList>
    </citation>
    <scope>NUCLEOTIDE SEQUENCE [LARGE SCALE GENOMIC DNA]</scope>
    <source>
        <strain evidence="2 3">9006-11</strain>
    </source>
</reference>
<accession>A0A1C7MEA2</accession>
<feature type="region of interest" description="Disordered" evidence="1">
    <location>
        <begin position="1"/>
        <end position="47"/>
    </location>
</feature>
<evidence type="ECO:0000313" key="2">
    <source>
        <dbReference type="EMBL" id="OBZ74726.1"/>
    </source>
</evidence>
<feature type="compositionally biased region" description="Basic and acidic residues" evidence="1">
    <location>
        <begin position="9"/>
        <end position="18"/>
    </location>
</feature>
<organism evidence="2 3">
    <name type="scientific">Grifola frondosa</name>
    <name type="common">Maitake</name>
    <name type="synonym">Polyporus frondosus</name>
    <dbReference type="NCBI Taxonomy" id="5627"/>
    <lineage>
        <taxon>Eukaryota</taxon>
        <taxon>Fungi</taxon>
        <taxon>Dikarya</taxon>
        <taxon>Basidiomycota</taxon>
        <taxon>Agaricomycotina</taxon>
        <taxon>Agaricomycetes</taxon>
        <taxon>Polyporales</taxon>
        <taxon>Grifolaceae</taxon>
        <taxon>Grifola</taxon>
    </lineage>
</organism>
<sequence>MSTGQNKRARPDWTRGDDDSSSEDDSGKDEEKRHANKQPGVKASKQDDDLQEMRIVIWYENFQDPYVWNGRVSRRGFTIKTAIGVEETARLEALGITSTVLLQQWTDANDLCSWKDGIRTVTYVPGDPKVCSVLLRKYSVWICPGLKHQVWLLMNREDGPFGGLIDLTRTC</sequence>
<comment type="caution">
    <text evidence="2">The sequence shown here is derived from an EMBL/GenBank/DDBJ whole genome shotgun (WGS) entry which is preliminary data.</text>
</comment>
<dbReference type="Proteomes" id="UP000092993">
    <property type="component" value="Unassembled WGS sequence"/>
</dbReference>
<evidence type="ECO:0000256" key="1">
    <source>
        <dbReference type="SAM" id="MobiDB-lite"/>
    </source>
</evidence>
<keyword evidence="3" id="KW-1185">Reference proteome</keyword>
<feature type="compositionally biased region" description="Acidic residues" evidence="1">
    <location>
        <begin position="19"/>
        <end position="28"/>
    </location>
</feature>
<gene>
    <name evidence="2" type="ORF">A0H81_05770</name>
</gene>
<dbReference type="AlphaFoldDB" id="A0A1C7MEA2"/>
<protein>
    <submittedName>
        <fullName evidence="2">Uncharacterized protein</fullName>
    </submittedName>
</protein>
<proteinExistence type="predicted"/>